<sequence length="56" mass="6705">MVFDGDLPKNIKREKREHNRHDREKILVVMVKAKNDMEMILTLRTRQASTRVVDKN</sequence>
<dbReference type="EMBL" id="JAEFBJ010000006">
    <property type="protein sequence ID" value="KAG7600496.1"/>
    <property type="molecule type" value="Genomic_DNA"/>
</dbReference>
<evidence type="ECO:0000313" key="2">
    <source>
        <dbReference type="Proteomes" id="UP000694251"/>
    </source>
</evidence>
<dbReference type="AlphaFoldDB" id="A0A8T2CQ40"/>
<protein>
    <submittedName>
        <fullName evidence="1">Uncharacterized protein</fullName>
    </submittedName>
</protein>
<proteinExistence type="predicted"/>
<accession>A0A8T2CQ40</accession>
<comment type="caution">
    <text evidence="1">The sequence shown here is derived from an EMBL/GenBank/DDBJ whole genome shotgun (WGS) entry which is preliminary data.</text>
</comment>
<gene>
    <name evidence="1" type="ORF">ISN44_As06g045950</name>
</gene>
<organism evidence="1 2">
    <name type="scientific">Arabidopsis suecica</name>
    <name type="common">Swedish thale-cress</name>
    <name type="synonym">Cardaminopsis suecica</name>
    <dbReference type="NCBI Taxonomy" id="45249"/>
    <lineage>
        <taxon>Eukaryota</taxon>
        <taxon>Viridiplantae</taxon>
        <taxon>Streptophyta</taxon>
        <taxon>Embryophyta</taxon>
        <taxon>Tracheophyta</taxon>
        <taxon>Spermatophyta</taxon>
        <taxon>Magnoliopsida</taxon>
        <taxon>eudicotyledons</taxon>
        <taxon>Gunneridae</taxon>
        <taxon>Pentapetalae</taxon>
        <taxon>rosids</taxon>
        <taxon>malvids</taxon>
        <taxon>Brassicales</taxon>
        <taxon>Brassicaceae</taxon>
        <taxon>Camelineae</taxon>
        <taxon>Arabidopsis</taxon>
    </lineage>
</organism>
<keyword evidence="2" id="KW-1185">Reference proteome</keyword>
<dbReference type="Proteomes" id="UP000694251">
    <property type="component" value="Chromosome 6"/>
</dbReference>
<reference evidence="1 2" key="1">
    <citation type="submission" date="2020-12" db="EMBL/GenBank/DDBJ databases">
        <title>Concerted genomic and epigenomic changes stabilize Arabidopsis allopolyploids.</title>
        <authorList>
            <person name="Chen Z."/>
        </authorList>
    </citation>
    <scope>NUCLEOTIDE SEQUENCE [LARGE SCALE GENOMIC DNA]</scope>
    <source>
        <strain evidence="1">As9502</strain>
        <tissue evidence="1">Leaf</tissue>
    </source>
</reference>
<name>A0A8T2CQ40_ARASU</name>
<evidence type="ECO:0000313" key="1">
    <source>
        <dbReference type="EMBL" id="KAG7600496.1"/>
    </source>
</evidence>